<proteinExistence type="inferred from homology"/>
<feature type="compositionally biased region" description="Gly residues" evidence="7">
    <location>
        <begin position="38"/>
        <end position="54"/>
    </location>
</feature>
<dbReference type="PANTHER" id="PTHR12822">
    <property type="entry name" value="PROTEIN YIPF"/>
    <property type="match status" value="1"/>
</dbReference>
<keyword evidence="3 6" id="KW-0812">Transmembrane</keyword>
<dbReference type="InterPro" id="IPR006977">
    <property type="entry name" value="Yip1_dom"/>
</dbReference>
<dbReference type="InParanoid" id="A0A6I8UF40"/>
<name>A0A6I8UF40_DROPS</name>
<feature type="transmembrane region" description="Helical" evidence="6">
    <location>
        <begin position="196"/>
        <end position="218"/>
    </location>
</feature>
<feature type="domain" description="Yip1" evidence="8">
    <location>
        <begin position="149"/>
        <end position="316"/>
    </location>
</feature>
<feature type="transmembrane region" description="Helical" evidence="6">
    <location>
        <begin position="242"/>
        <end position="265"/>
    </location>
</feature>
<evidence type="ECO:0000256" key="4">
    <source>
        <dbReference type="ARBA" id="ARBA00022989"/>
    </source>
</evidence>
<sequence length="362" mass="38469">METPTADDLLQFRDYSATSATNSGTPAQINVNSPTHASGGGGSGIGSGFVGAGGSSSAQRQRGDPLADLIYDMSTSAHAMAGGGATNLQNAPIDGSGGAGSGGGSGARLSFLTIEYYQQFFNVDTYMVLERIANSMIPKRAAGNYLRMNIGENPDLYGPFWITVTLIFSIAISGNIASYLHHASDGYHWHYNFHLVSYAATCIFLYANILPVILWALFKYSLKPIDDADAVETDSATYTPTLLSLMCIYGYSLAIYIPVSILWVINISLLQWLLVITAALLSGTVLIAVLTPALRNSQFSLFLIIGILSAHIVLAAGFMLYFFHNPPDSPVTMPIPTAAPAPSVLKAVTQAAKAVLPGNRTR</sequence>
<evidence type="ECO:0000256" key="3">
    <source>
        <dbReference type="ARBA" id="ARBA00022692"/>
    </source>
</evidence>
<dbReference type="GO" id="GO:0000139">
    <property type="term" value="C:Golgi membrane"/>
    <property type="evidence" value="ECO:0007669"/>
    <property type="project" value="UniProtKB-SubCell"/>
</dbReference>
<organism evidence="9 10">
    <name type="scientific">Drosophila pseudoobscura pseudoobscura</name>
    <name type="common">Fruit fly</name>
    <dbReference type="NCBI Taxonomy" id="46245"/>
    <lineage>
        <taxon>Eukaryota</taxon>
        <taxon>Metazoa</taxon>
        <taxon>Ecdysozoa</taxon>
        <taxon>Arthropoda</taxon>
        <taxon>Hexapoda</taxon>
        <taxon>Insecta</taxon>
        <taxon>Pterygota</taxon>
        <taxon>Neoptera</taxon>
        <taxon>Endopterygota</taxon>
        <taxon>Diptera</taxon>
        <taxon>Brachycera</taxon>
        <taxon>Muscomorpha</taxon>
        <taxon>Ephydroidea</taxon>
        <taxon>Drosophilidae</taxon>
        <taxon>Drosophila</taxon>
        <taxon>Sophophora</taxon>
    </lineage>
</organism>
<reference evidence="10" key="1">
    <citation type="submission" date="2025-08" db="UniProtKB">
        <authorList>
            <consortium name="RefSeq"/>
        </authorList>
    </citation>
    <scope>IDENTIFICATION</scope>
    <source>
        <strain evidence="10">MV-25-SWS-2005</strain>
        <tissue evidence="10">Whole body</tissue>
    </source>
</reference>
<dbReference type="KEGG" id="dpo:4814299"/>
<feature type="region of interest" description="Disordered" evidence="7">
    <location>
        <begin position="18"/>
        <end position="61"/>
    </location>
</feature>
<dbReference type="AlphaFoldDB" id="A0A6I8UF40"/>
<evidence type="ECO:0000256" key="1">
    <source>
        <dbReference type="ARBA" id="ARBA00004141"/>
    </source>
</evidence>
<accession>A0A6I8UF40</accession>
<evidence type="ECO:0000313" key="10">
    <source>
        <dbReference type="RefSeq" id="XP_001354437.2"/>
    </source>
</evidence>
<evidence type="ECO:0000313" key="9">
    <source>
        <dbReference type="Proteomes" id="UP000001819"/>
    </source>
</evidence>
<evidence type="ECO:0000256" key="7">
    <source>
        <dbReference type="SAM" id="MobiDB-lite"/>
    </source>
</evidence>
<dbReference type="GO" id="GO:0016192">
    <property type="term" value="P:vesicle-mediated transport"/>
    <property type="evidence" value="ECO:0007669"/>
    <property type="project" value="InterPro"/>
</dbReference>
<dbReference type="Proteomes" id="UP000001819">
    <property type="component" value="Chromosome X"/>
</dbReference>
<comment type="subcellular location">
    <subcellularLocation>
        <location evidence="6">Golgi apparatus membrane</location>
        <topology evidence="6">Multi-pass membrane protein</topology>
    </subcellularLocation>
    <subcellularLocation>
        <location evidence="1">Membrane</location>
        <topology evidence="1">Multi-pass membrane protein</topology>
    </subcellularLocation>
</comment>
<dbReference type="RefSeq" id="XP_001354437.2">
    <property type="nucleotide sequence ID" value="XM_001354401.3"/>
</dbReference>
<feature type="transmembrane region" description="Helical" evidence="6">
    <location>
        <begin position="156"/>
        <end position="176"/>
    </location>
</feature>
<evidence type="ECO:0000256" key="5">
    <source>
        <dbReference type="ARBA" id="ARBA00023136"/>
    </source>
</evidence>
<gene>
    <name evidence="10" type="primary">LOC4814299</name>
</gene>
<feature type="transmembrane region" description="Helical" evidence="6">
    <location>
        <begin position="271"/>
        <end position="294"/>
    </location>
</feature>
<dbReference type="Pfam" id="PF04893">
    <property type="entry name" value="Yip1"/>
    <property type="match status" value="1"/>
</dbReference>
<protein>
    <recommendedName>
        <fullName evidence="6">Protein YIPF</fullName>
    </recommendedName>
</protein>
<comment type="similarity">
    <text evidence="2 6">Belongs to the YIP1 family.</text>
</comment>
<keyword evidence="9" id="KW-1185">Reference proteome</keyword>
<keyword evidence="5 6" id="KW-0472">Membrane</keyword>
<keyword evidence="4 6" id="KW-1133">Transmembrane helix</keyword>
<dbReference type="InterPro" id="IPR039765">
    <property type="entry name" value="Yip5/YIPF1/YIPF2"/>
</dbReference>
<dbReference type="PANTHER" id="PTHR12822:SF2">
    <property type="entry name" value="PROTEIN YIPF"/>
    <property type="match status" value="1"/>
</dbReference>
<evidence type="ECO:0000256" key="2">
    <source>
        <dbReference type="ARBA" id="ARBA00010596"/>
    </source>
</evidence>
<dbReference type="ExpressionAtlas" id="A0A6I8UF40">
    <property type="expression patterns" value="baseline"/>
</dbReference>
<feature type="transmembrane region" description="Helical" evidence="6">
    <location>
        <begin position="301"/>
        <end position="323"/>
    </location>
</feature>
<feature type="compositionally biased region" description="Polar residues" evidence="7">
    <location>
        <begin position="18"/>
        <end position="36"/>
    </location>
</feature>
<dbReference type="FunCoup" id="A0A6I8UF40">
    <property type="interactions" value="1144"/>
</dbReference>
<evidence type="ECO:0000256" key="6">
    <source>
        <dbReference type="RuleBase" id="RU361264"/>
    </source>
</evidence>
<dbReference type="GO" id="GO:0031267">
    <property type="term" value="F:small GTPase binding"/>
    <property type="evidence" value="ECO:0007669"/>
    <property type="project" value="InterPro"/>
</dbReference>
<evidence type="ECO:0000259" key="8">
    <source>
        <dbReference type="Pfam" id="PF04893"/>
    </source>
</evidence>